<dbReference type="EMBL" id="BMJE01000004">
    <property type="protein sequence ID" value="GGB78128.1"/>
    <property type="molecule type" value="Genomic_DNA"/>
</dbReference>
<dbReference type="InterPro" id="IPR025833">
    <property type="entry name" value="GDYXXLXY"/>
</dbReference>
<keyword evidence="2" id="KW-1185">Reference proteome</keyword>
<proteinExistence type="predicted"/>
<gene>
    <name evidence="1" type="ORF">GCM10007424_17780</name>
</gene>
<evidence type="ECO:0000313" key="1">
    <source>
        <dbReference type="EMBL" id="GGB78128.1"/>
    </source>
</evidence>
<evidence type="ECO:0008006" key="3">
    <source>
        <dbReference type="Google" id="ProtNLM"/>
    </source>
</evidence>
<dbReference type="RefSeq" id="WP_188620925.1">
    <property type="nucleotide sequence ID" value="NZ_BMJE01000004.1"/>
</dbReference>
<accession>A0ABQ1JYA9</accession>
<dbReference type="Pfam" id="PF14345">
    <property type="entry name" value="GDYXXLXY"/>
    <property type="match status" value="1"/>
</dbReference>
<protein>
    <recommendedName>
        <fullName evidence="3">GDYXXLXY protein</fullName>
    </recommendedName>
</protein>
<organism evidence="1 2">
    <name type="scientific">Flavobacterium suaedae</name>
    <dbReference type="NCBI Taxonomy" id="1767027"/>
    <lineage>
        <taxon>Bacteria</taxon>
        <taxon>Pseudomonadati</taxon>
        <taxon>Bacteroidota</taxon>
        <taxon>Flavobacteriia</taxon>
        <taxon>Flavobacteriales</taxon>
        <taxon>Flavobacteriaceae</taxon>
        <taxon>Flavobacterium</taxon>
    </lineage>
</organism>
<name>A0ABQ1JYA9_9FLAO</name>
<evidence type="ECO:0000313" key="2">
    <source>
        <dbReference type="Proteomes" id="UP000615760"/>
    </source>
</evidence>
<comment type="caution">
    <text evidence="1">The sequence shown here is derived from an EMBL/GenBank/DDBJ whole genome shotgun (WGS) entry which is preliminary data.</text>
</comment>
<dbReference type="Proteomes" id="UP000615760">
    <property type="component" value="Unassembled WGS sequence"/>
</dbReference>
<sequence>MKTKHLFIAFIITAIAQAFVPLKMVYDSEVTERTGTVYKFKTAPIDPEDPFRGKYVRLNYDMSSYPTNDTTWVYGEPVYITLKTDKEGFADIASISHQAPDDGTDYVVGNCRYSAKDKIFFSLEFDRYYMEESKAPEAETFYRSYNQNAENKKPAYALVAVKDGNAVLKDVIIDDIPIREYVLKERDKQ</sequence>
<reference evidence="2" key="1">
    <citation type="journal article" date="2019" name="Int. J. Syst. Evol. Microbiol.">
        <title>The Global Catalogue of Microorganisms (GCM) 10K type strain sequencing project: providing services to taxonomists for standard genome sequencing and annotation.</title>
        <authorList>
            <consortium name="The Broad Institute Genomics Platform"/>
            <consortium name="The Broad Institute Genome Sequencing Center for Infectious Disease"/>
            <person name="Wu L."/>
            <person name="Ma J."/>
        </authorList>
    </citation>
    <scope>NUCLEOTIDE SEQUENCE [LARGE SCALE GENOMIC DNA]</scope>
    <source>
        <strain evidence="2">CGMCC 1.15461</strain>
    </source>
</reference>